<dbReference type="GO" id="GO:0008428">
    <property type="term" value="F:ribonuclease inhibitor activity"/>
    <property type="evidence" value="ECO:0007669"/>
    <property type="project" value="Ensembl"/>
</dbReference>
<dbReference type="GO" id="GO:0016477">
    <property type="term" value="P:cell migration"/>
    <property type="evidence" value="ECO:0007669"/>
    <property type="project" value="Ensembl"/>
</dbReference>
<proteinExistence type="inferred from homology"/>
<keyword evidence="2" id="KW-0963">Cytoplasm</keyword>
<dbReference type="AlphaFoldDB" id="A0A8V0ZBQ7"/>
<dbReference type="OrthoDB" id="10057956at2759"/>
<dbReference type="CTD" id="221927"/>
<evidence type="ECO:0000313" key="5">
    <source>
        <dbReference type="Proteomes" id="UP000000539"/>
    </source>
</evidence>
<sequence length="842" mass="93035">MSPRGRRAMSRACARLLPRVCAALADPRQPGSDDTCLEKMLDWFRELREAEPTVKLLRDNPCLTEFFTAVLALPEPEPNVLSFTLRLAGIVAAVEDSFMHLQQLELLARLFGEDGPLNSAAWEDASVRSGWVEGVHSMVQHQSALHFICSGGGIDVIFTLQGDPSLFVASAACRLLVHLLTLSVGSELTVPLNAKDCDWPACAHMIIRHIEESLQSNSASHIKQSLKLLTSLFGSCQAPWTKVLWLGMAKQVESFLTEDSVQAQHILADLLLNMARSPVFHDTEGSFWALVTSALEHLTPVQSSPLAVGILRLHRCPQVVRIKALTVLLQPMDCILRAAFQPLEYAGLLDESVSDPSAVESLLSSKSSCASLLCQTLAHLEELLSVVFLPVNLPYASLLRSVVTILQFCNGLLIPASPLGSKISQILVGCFRVQKSALDALAALSDRKCSDTVVGSLFDVLLAYLESPNTTPTVLKKSFKAMSKWLMSLPGMSFFKNQQQTEKTLQDVFLVLQKRLCSPCWEVRDSSLEFLTNLIRNLRDHDEFRQSLLSSEVPKLTENLLEDPESYVRASAVTAMGHLAFITYFFVPESPVAGNQYNKEKTVAKLQEILSTDPEGFPRRAVMNVFTMWLKESCTGQLEETEQFVSTVVQTTAHDLDWEVKLGCLELVQIFCNHMFCRFGLPECPYAPISSAVTSSICQNEPLQIFCRANLFSFLFRSLCDCDKPVGQKACDILLALKSHFCQSSTTDLQGPGDLSAGHGIHWLQGTLRQGSLVQNFPTDDGNGVDFQDPESMMLALRTIDLVELHNDLNKCSDYVEKSPQSLLEDILATVGTAEENEADCY</sequence>
<dbReference type="OMA" id="IQVFTEW"/>
<reference evidence="4" key="3">
    <citation type="submission" date="2025-09" db="UniProtKB">
        <authorList>
            <consortium name="Ensembl"/>
        </authorList>
    </citation>
    <scope>IDENTIFICATION</scope>
    <source>
        <strain evidence="4">broiler</strain>
    </source>
</reference>
<dbReference type="GO" id="GO:0008283">
    <property type="term" value="P:cell population proliferation"/>
    <property type="evidence" value="ECO:0007669"/>
    <property type="project" value="Ensembl"/>
</dbReference>
<dbReference type="GO" id="GO:0005634">
    <property type="term" value="C:nucleus"/>
    <property type="evidence" value="ECO:0000318"/>
    <property type="project" value="GO_Central"/>
</dbReference>
<dbReference type="GO" id="GO:0005654">
    <property type="term" value="C:nucleoplasm"/>
    <property type="evidence" value="ECO:0007669"/>
    <property type="project" value="Ensembl"/>
</dbReference>
<dbReference type="FunCoup" id="A0A8V0ZBQ7">
    <property type="interactions" value="1008"/>
</dbReference>
<dbReference type="SUPFAM" id="SSF48371">
    <property type="entry name" value="ARM repeat"/>
    <property type="match status" value="1"/>
</dbReference>
<dbReference type="GeneTree" id="ENSGT00390000017551"/>
<dbReference type="GO" id="GO:0010212">
    <property type="term" value="P:response to ionizing radiation"/>
    <property type="evidence" value="ECO:0007669"/>
    <property type="project" value="Ensembl"/>
</dbReference>
<evidence type="ECO:0000256" key="1">
    <source>
        <dbReference type="ARBA" id="ARBA00004496"/>
    </source>
</evidence>
<evidence type="ECO:0000256" key="2">
    <source>
        <dbReference type="ARBA" id="ARBA00022490"/>
    </source>
</evidence>
<comment type="subcellular location">
    <subcellularLocation>
        <location evidence="1">Cytoplasm</location>
    </subcellularLocation>
</comment>
<dbReference type="GO" id="GO:0006006">
    <property type="term" value="P:glucose metabolic process"/>
    <property type="evidence" value="ECO:0007669"/>
    <property type="project" value="Ensembl"/>
</dbReference>
<reference evidence="4" key="2">
    <citation type="submission" date="2025-08" db="UniProtKB">
        <authorList>
            <consortium name="Ensembl"/>
        </authorList>
    </citation>
    <scope>IDENTIFICATION</scope>
    <source>
        <strain evidence="4">broiler</strain>
    </source>
</reference>
<dbReference type="Proteomes" id="UP000000539">
    <property type="component" value="Chromosome 14"/>
</dbReference>
<dbReference type="InterPro" id="IPR038904">
    <property type="entry name" value="BRAT1"/>
</dbReference>
<name>A0A8V0ZBQ7_CHICK</name>
<protein>
    <submittedName>
        <fullName evidence="4">BRCA1 associated ATM activator 1</fullName>
    </submittedName>
</protein>
<accession>A0A8V0ZBQ7</accession>
<evidence type="ECO:0000313" key="4">
    <source>
        <dbReference type="Ensembl" id="ENSGALP00010028649.1"/>
    </source>
</evidence>
<dbReference type="InterPro" id="IPR016024">
    <property type="entry name" value="ARM-type_fold"/>
</dbReference>
<dbReference type="GO" id="GO:0160234">
    <property type="term" value="P:integrator complex assembly"/>
    <property type="evidence" value="ECO:0007669"/>
    <property type="project" value="Ensembl"/>
</dbReference>
<dbReference type="RefSeq" id="XP_001233206.4">
    <property type="nucleotide sequence ID" value="XM_001233205.7"/>
</dbReference>
<dbReference type="SMR" id="A0A8V0ZBQ7"/>
<dbReference type="GO" id="GO:0034504">
    <property type="term" value="P:protein localization to nucleus"/>
    <property type="evidence" value="ECO:0007669"/>
    <property type="project" value="Ensembl"/>
</dbReference>
<dbReference type="GO" id="GO:0006974">
    <property type="term" value="P:DNA damage response"/>
    <property type="evidence" value="ECO:0000318"/>
    <property type="project" value="GO_Central"/>
</dbReference>
<dbReference type="GO" id="GO:0051646">
    <property type="term" value="P:mitochondrion localization"/>
    <property type="evidence" value="ECO:0007669"/>
    <property type="project" value="Ensembl"/>
</dbReference>
<dbReference type="PANTHER" id="PTHR21331">
    <property type="entry name" value="BRCA1-ASSOCIATED ATM ACTIVATOR 1"/>
    <property type="match status" value="1"/>
</dbReference>
<dbReference type="KEGG" id="gga:769893"/>
<comment type="similarity">
    <text evidence="3">Belongs to the BRAT1 family.</text>
</comment>
<organism evidence="4 5">
    <name type="scientific">Gallus gallus</name>
    <name type="common">Chicken</name>
    <dbReference type="NCBI Taxonomy" id="9031"/>
    <lineage>
        <taxon>Eukaryota</taxon>
        <taxon>Metazoa</taxon>
        <taxon>Chordata</taxon>
        <taxon>Craniata</taxon>
        <taxon>Vertebrata</taxon>
        <taxon>Euteleostomi</taxon>
        <taxon>Archelosauria</taxon>
        <taxon>Archosauria</taxon>
        <taxon>Dinosauria</taxon>
        <taxon>Saurischia</taxon>
        <taxon>Theropoda</taxon>
        <taxon>Coelurosauria</taxon>
        <taxon>Aves</taxon>
        <taxon>Neognathae</taxon>
        <taxon>Galloanserae</taxon>
        <taxon>Galliformes</taxon>
        <taxon>Phasianidae</taxon>
        <taxon>Phasianinae</taxon>
        <taxon>Gallus</taxon>
    </lineage>
</organism>
<reference evidence="4" key="1">
    <citation type="submission" date="2020-11" db="EMBL/GenBank/DDBJ databases">
        <title>Gallus gallus (Chicken) genome, bGalGal1, GRCg7b, maternal haplotype autosomes + Z &amp; W.</title>
        <authorList>
            <person name="Warren W."/>
            <person name="Formenti G."/>
            <person name="Fedrigo O."/>
            <person name="Haase B."/>
            <person name="Mountcastle J."/>
            <person name="Balacco J."/>
            <person name="Tracey A."/>
            <person name="Schneider V."/>
            <person name="Okimoto R."/>
            <person name="Cheng H."/>
            <person name="Hawken R."/>
            <person name="Howe K."/>
            <person name="Jarvis E.D."/>
        </authorList>
    </citation>
    <scope>NUCLEOTIDE SEQUENCE [LARGE SCALE GENOMIC DNA]</scope>
    <source>
        <strain evidence="4">Broiler</strain>
    </source>
</reference>
<dbReference type="GO" id="GO:0030307">
    <property type="term" value="P:positive regulation of cell growth"/>
    <property type="evidence" value="ECO:0007669"/>
    <property type="project" value="Ensembl"/>
</dbReference>
<gene>
    <name evidence="4" type="primary">BRAT1</name>
</gene>
<dbReference type="Gene3D" id="1.25.10.10">
    <property type="entry name" value="Leucine-rich Repeat Variant"/>
    <property type="match status" value="1"/>
</dbReference>
<dbReference type="Ensembl" id="ENSGALT00010048558.1">
    <property type="protein sequence ID" value="ENSGALP00010028649.1"/>
    <property type="gene ID" value="ENSGALG00010020104.1"/>
</dbReference>
<dbReference type="GO" id="GO:0006915">
    <property type="term" value="P:apoptotic process"/>
    <property type="evidence" value="ECO:0007669"/>
    <property type="project" value="Ensembl"/>
</dbReference>
<keyword evidence="5" id="KW-1185">Reference proteome</keyword>
<evidence type="ECO:0000256" key="3">
    <source>
        <dbReference type="ARBA" id="ARBA00061308"/>
    </source>
</evidence>
<dbReference type="GeneID" id="769893"/>
<dbReference type="PANTHER" id="PTHR21331:SF2">
    <property type="entry name" value="BRCA1-ASSOCIATED ATM ACTIVATOR 1"/>
    <property type="match status" value="1"/>
</dbReference>
<dbReference type="InterPro" id="IPR011989">
    <property type="entry name" value="ARM-like"/>
</dbReference>
<dbReference type="GO" id="GO:0005829">
    <property type="term" value="C:cytosol"/>
    <property type="evidence" value="ECO:0007669"/>
    <property type="project" value="Ensembl"/>
</dbReference>